<dbReference type="Proteomes" id="UP000636010">
    <property type="component" value="Unassembled WGS sequence"/>
</dbReference>
<gene>
    <name evidence="2" type="ORF">GCM10011506_05700</name>
</gene>
<keyword evidence="1" id="KW-0732">Signal</keyword>
<protein>
    <recommendedName>
        <fullName evidence="4">T9SS C-terminal target domain-containing protein</fullName>
    </recommendedName>
</protein>
<reference evidence="3" key="1">
    <citation type="journal article" date="2019" name="Int. J. Syst. Evol. Microbiol.">
        <title>The Global Catalogue of Microorganisms (GCM) 10K type strain sequencing project: providing services to taxonomists for standard genome sequencing and annotation.</title>
        <authorList>
            <consortium name="The Broad Institute Genomics Platform"/>
            <consortium name="The Broad Institute Genome Sequencing Center for Infectious Disease"/>
            <person name="Wu L."/>
            <person name="Ma J."/>
        </authorList>
    </citation>
    <scope>NUCLEOTIDE SEQUENCE [LARGE SCALE GENOMIC DNA]</scope>
    <source>
        <strain evidence="3">CGMCC 1.10832</strain>
    </source>
</reference>
<name>A0ABQ1LH14_9BACT</name>
<evidence type="ECO:0000313" key="3">
    <source>
        <dbReference type="Proteomes" id="UP000636010"/>
    </source>
</evidence>
<sequence>MNIMKTLNLNFFLLIATVLLFTTACEDDQLMVDNPSNGDVQFERFVSGNPQVVLGASPDADGNTFLTNRTLDSDTCYILNQFVRVPSGVTLTIEAGTTILGRTGTLSGDPATGIPPGTLIIERGGKIEAAGTAGNPIVFTSEQENPAIGDWGGVVILGRAFVNLPGGEGEIEGIPEATGGDNGYGGTINGDNSGTLQYVRIEYAGNVLVDGDETNGLTLGGVGSGTTIDHVQVSFGADDGFEFFGGTVNASYLIASRNTDDDFDTDQGYSGKIQFGIVLRDPNNFSSLPTNGFESNGDSDDASGSFTNATFSNFTVIGPIKPGSTAAVNSAYRSGALIRDGSELDLFNSIIVGFPVYQLELETTADFGSAVQVEGTTIVFPTYGSYTASFSNVAPATYLTSGYNNEIGNANNSGVGQTTTGTLPQLTGLKVAAWSLTAPDFVPHTEKSSDFSNSLLTAGFFDTSVDFRGAFGASSEATEGTDWNIASWARF</sequence>
<dbReference type="PROSITE" id="PS51257">
    <property type="entry name" value="PROKAR_LIPOPROTEIN"/>
    <property type="match status" value="1"/>
</dbReference>
<comment type="caution">
    <text evidence="2">The sequence shown here is derived from an EMBL/GenBank/DDBJ whole genome shotgun (WGS) entry which is preliminary data.</text>
</comment>
<proteinExistence type="predicted"/>
<dbReference type="EMBL" id="BMEC01000002">
    <property type="protein sequence ID" value="GGC23256.1"/>
    <property type="molecule type" value="Genomic_DNA"/>
</dbReference>
<accession>A0ABQ1LH14</accession>
<feature type="signal peptide" evidence="1">
    <location>
        <begin position="1"/>
        <end position="24"/>
    </location>
</feature>
<evidence type="ECO:0000256" key="1">
    <source>
        <dbReference type="SAM" id="SignalP"/>
    </source>
</evidence>
<organism evidence="2 3">
    <name type="scientific">Marivirga lumbricoides</name>
    <dbReference type="NCBI Taxonomy" id="1046115"/>
    <lineage>
        <taxon>Bacteria</taxon>
        <taxon>Pseudomonadati</taxon>
        <taxon>Bacteroidota</taxon>
        <taxon>Cytophagia</taxon>
        <taxon>Cytophagales</taxon>
        <taxon>Marivirgaceae</taxon>
        <taxon>Marivirga</taxon>
    </lineage>
</organism>
<keyword evidence="3" id="KW-1185">Reference proteome</keyword>
<feature type="chain" id="PRO_5046142625" description="T9SS C-terminal target domain-containing protein" evidence="1">
    <location>
        <begin position="25"/>
        <end position="491"/>
    </location>
</feature>
<dbReference type="PANTHER" id="PTHR41339">
    <property type="entry name" value="LIPL48"/>
    <property type="match status" value="1"/>
</dbReference>
<evidence type="ECO:0000313" key="2">
    <source>
        <dbReference type="EMBL" id="GGC23256.1"/>
    </source>
</evidence>
<dbReference type="PANTHER" id="PTHR41339:SF1">
    <property type="entry name" value="SECRETED PROTEIN"/>
    <property type="match status" value="1"/>
</dbReference>
<evidence type="ECO:0008006" key="4">
    <source>
        <dbReference type="Google" id="ProtNLM"/>
    </source>
</evidence>